<evidence type="ECO:0000256" key="1">
    <source>
        <dbReference type="ARBA" id="ARBA00025793"/>
    </source>
</evidence>
<feature type="region of interest" description="Disordered" evidence="3">
    <location>
        <begin position="259"/>
        <end position="380"/>
    </location>
</feature>
<keyword evidence="4" id="KW-0812">Transmembrane</keyword>
<dbReference type="Gene3D" id="1.20.58.2220">
    <property type="entry name" value="Formin, FH2 domain"/>
    <property type="match status" value="1"/>
</dbReference>
<feature type="domain" description="FH2" evidence="6">
    <location>
        <begin position="376"/>
        <end position="785"/>
    </location>
</feature>
<keyword evidence="4" id="KW-0472">Membrane</keyword>
<evidence type="ECO:0000256" key="2">
    <source>
        <dbReference type="RuleBase" id="RU361260"/>
    </source>
</evidence>
<dbReference type="PROSITE" id="PS51444">
    <property type="entry name" value="FH2"/>
    <property type="match status" value="1"/>
</dbReference>
<dbReference type="EMBL" id="KV006406">
    <property type="protein sequence ID" value="KZV32625.1"/>
    <property type="molecule type" value="Genomic_DNA"/>
</dbReference>
<dbReference type="AlphaFoldDB" id="A0A2Z7BET8"/>
<comment type="similarity">
    <text evidence="1">Belongs to the formin-like family. Class-I subfamily.</text>
</comment>
<evidence type="ECO:0000313" key="7">
    <source>
        <dbReference type="EMBL" id="KZV32625.1"/>
    </source>
</evidence>
<dbReference type="Proteomes" id="UP000250235">
    <property type="component" value="Unassembled WGS sequence"/>
</dbReference>
<feature type="compositionally biased region" description="Polar residues" evidence="3">
    <location>
        <begin position="190"/>
        <end position="208"/>
    </location>
</feature>
<keyword evidence="4" id="KW-1133">Transmembrane helix</keyword>
<evidence type="ECO:0000256" key="5">
    <source>
        <dbReference type="SAM" id="SignalP"/>
    </source>
</evidence>
<accession>A0A2Z7BET8</accession>
<feature type="chain" id="PRO_5016240450" description="Formin-like protein" evidence="5">
    <location>
        <begin position="31"/>
        <end position="785"/>
    </location>
</feature>
<dbReference type="InterPro" id="IPR042201">
    <property type="entry name" value="FH2_Formin_sf"/>
</dbReference>
<dbReference type="PANTHER" id="PTHR23213:SF269">
    <property type="entry name" value="FORMIN-LIKE PROTEIN 5"/>
    <property type="match status" value="1"/>
</dbReference>
<reference evidence="7 8" key="1">
    <citation type="journal article" date="2015" name="Proc. Natl. Acad. Sci. U.S.A.">
        <title>The resurrection genome of Boea hygrometrica: A blueprint for survival of dehydration.</title>
        <authorList>
            <person name="Xiao L."/>
            <person name="Yang G."/>
            <person name="Zhang L."/>
            <person name="Yang X."/>
            <person name="Zhao S."/>
            <person name="Ji Z."/>
            <person name="Zhou Q."/>
            <person name="Hu M."/>
            <person name="Wang Y."/>
            <person name="Chen M."/>
            <person name="Xu Y."/>
            <person name="Jin H."/>
            <person name="Xiao X."/>
            <person name="Hu G."/>
            <person name="Bao F."/>
            <person name="Hu Y."/>
            <person name="Wan P."/>
            <person name="Li L."/>
            <person name="Deng X."/>
            <person name="Kuang T."/>
            <person name="Xiang C."/>
            <person name="Zhu J.K."/>
            <person name="Oliver M.J."/>
            <person name="He Y."/>
        </authorList>
    </citation>
    <scope>NUCLEOTIDE SEQUENCE [LARGE SCALE GENOMIC DNA]</scope>
    <source>
        <strain evidence="8">cv. XS01</strain>
    </source>
</reference>
<feature type="compositionally biased region" description="Pro residues" evidence="3">
    <location>
        <begin position="263"/>
        <end position="282"/>
    </location>
</feature>
<evidence type="ECO:0000256" key="4">
    <source>
        <dbReference type="SAM" id="Phobius"/>
    </source>
</evidence>
<evidence type="ECO:0000313" key="8">
    <source>
        <dbReference type="Proteomes" id="UP000250235"/>
    </source>
</evidence>
<dbReference type="OrthoDB" id="1668162at2759"/>
<keyword evidence="8" id="KW-1185">Reference proteome</keyword>
<name>A0A2Z7BET8_9LAMI</name>
<sequence length="785" mass="86937">MKIQEMKTSGMKLLMAFVVLVLSMVSPGVGSKRDEQESSSLHYGIHSWKAELLNGNCRLELLHAKKYFRDLKLPVKEGNVDLFTSWSSRTVLVTVNPSRMERIAQNCLNERFVVPNTRDILARHYYSTGRKLAHTLEASSDVQSNEQKMNKRTVVIDVAVTAFVTFVASALLFLCWRRFGRRRNDKSKLHSSSSNDCSIGTQINGEGNKVNQNKISSTFYLASHSVRDSKVEFPVGTFPASTAYSAGEIALLQPKMAARFSLPTPPPQSPVPPTPSGTPPSLPSAKPSCFGPCHSPPIPSDVKTGPLAPPPCPPTPPPRPLPKTSPHSLPPGAPITPPRPPPPHENDSHAPPCAPFPPPRQPPEGLKSAPAVPSHPLASGPPTAKLKPFFWDKILANPDHSMVWHQVKSGSFKFNEEMIEKLFGHTHAGKNQNDEPKRSSAQVISTQQTRIIDSKKSQNLSILLKALNVTTEEICDALAEGTELPPELIQILLKMAPTAEEETTLRQYMGKVSQLTPAERLLKALVDIPFAFKRLESMLFMCTLHGEMLMLKESFIVLEEACTELRNSRLFLKLLEAVLKTGNRLNNGTFRGSAEAFKLDTLLKLSDVKGTDGETTLLHFIVREIVHSEGKRFIQATRLNQADNDTQDSSQNDVHSIGLRIVSGLGRELEHVKKAAALDIDSLSETVAKLGNTLVKVKDFWSSDMNNLAEENGFHRSLKSFVDNAEADVLWLVEEDKRIMGLVKNASDYFHRNAGKQGLRLFVIVRDFVIIVDQMCKKLKNITKE</sequence>
<evidence type="ECO:0000256" key="3">
    <source>
        <dbReference type="SAM" id="MobiDB-lite"/>
    </source>
</evidence>
<dbReference type="GO" id="GO:0051015">
    <property type="term" value="F:actin filament binding"/>
    <property type="evidence" value="ECO:0007669"/>
    <property type="project" value="InterPro"/>
</dbReference>
<dbReference type="InterPro" id="IPR015425">
    <property type="entry name" value="FH2_Formin"/>
</dbReference>
<keyword evidence="5" id="KW-0732">Signal</keyword>
<gene>
    <name evidence="7" type="ORF">F511_36710</name>
</gene>
<dbReference type="Pfam" id="PF02181">
    <property type="entry name" value="FH2"/>
    <property type="match status" value="1"/>
</dbReference>
<feature type="compositionally biased region" description="Pro residues" evidence="3">
    <location>
        <begin position="352"/>
        <end position="362"/>
    </location>
</feature>
<feature type="transmembrane region" description="Helical" evidence="4">
    <location>
        <begin position="154"/>
        <end position="176"/>
    </location>
</feature>
<protein>
    <recommendedName>
        <fullName evidence="2">Formin-like protein</fullName>
    </recommendedName>
</protein>
<dbReference type="SUPFAM" id="SSF101447">
    <property type="entry name" value="Formin homology 2 domain (FH2 domain)"/>
    <property type="match status" value="1"/>
</dbReference>
<dbReference type="InterPro" id="IPR027643">
    <property type="entry name" value="Formin-like_plant"/>
</dbReference>
<feature type="compositionally biased region" description="Pro residues" evidence="3">
    <location>
        <begin position="307"/>
        <end position="341"/>
    </location>
</feature>
<proteinExistence type="inferred from homology"/>
<organism evidence="7 8">
    <name type="scientific">Dorcoceras hygrometricum</name>
    <dbReference type="NCBI Taxonomy" id="472368"/>
    <lineage>
        <taxon>Eukaryota</taxon>
        <taxon>Viridiplantae</taxon>
        <taxon>Streptophyta</taxon>
        <taxon>Embryophyta</taxon>
        <taxon>Tracheophyta</taxon>
        <taxon>Spermatophyta</taxon>
        <taxon>Magnoliopsida</taxon>
        <taxon>eudicotyledons</taxon>
        <taxon>Gunneridae</taxon>
        <taxon>Pentapetalae</taxon>
        <taxon>asterids</taxon>
        <taxon>lamiids</taxon>
        <taxon>Lamiales</taxon>
        <taxon>Gesneriaceae</taxon>
        <taxon>Didymocarpoideae</taxon>
        <taxon>Trichosporeae</taxon>
        <taxon>Loxocarpinae</taxon>
        <taxon>Dorcoceras</taxon>
    </lineage>
</organism>
<dbReference type="PANTHER" id="PTHR23213">
    <property type="entry name" value="FORMIN-RELATED"/>
    <property type="match status" value="1"/>
</dbReference>
<dbReference type="SMART" id="SM00498">
    <property type="entry name" value="FH2"/>
    <property type="match status" value="1"/>
</dbReference>
<dbReference type="GO" id="GO:0045010">
    <property type="term" value="P:actin nucleation"/>
    <property type="evidence" value="ECO:0007669"/>
    <property type="project" value="InterPro"/>
</dbReference>
<evidence type="ECO:0000259" key="6">
    <source>
        <dbReference type="PROSITE" id="PS51444"/>
    </source>
</evidence>
<feature type="region of interest" description="Disordered" evidence="3">
    <location>
        <begin position="185"/>
        <end position="208"/>
    </location>
</feature>
<feature type="signal peptide" evidence="5">
    <location>
        <begin position="1"/>
        <end position="30"/>
    </location>
</feature>